<evidence type="ECO:0000256" key="5">
    <source>
        <dbReference type="ARBA" id="ARBA00022982"/>
    </source>
</evidence>
<keyword evidence="7" id="KW-0411">Iron-sulfur</keyword>
<dbReference type="AlphaFoldDB" id="C0C6H9"/>
<dbReference type="RefSeq" id="WP_006445057.1">
    <property type="nucleotide sequence ID" value="NZ_CP036524.1"/>
</dbReference>
<keyword evidence="10" id="KW-1185">Reference proteome</keyword>
<keyword evidence="2" id="KW-0004">4Fe-4S</keyword>
<dbReference type="Pfam" id="PF13247">
    <property type="entry name" value="Fer4_11"/>
    <property type="match status" value="1"/>
</dbReference>
<accession>C0C6H9</accession>
<sequence length="153" mass="16503">MSYKFRFDEKKCTGCFACHTACLDAHYGPGEEGISLRSIKRIVAESKSFQKDVCPGCIHCGACARACPCGALLADEDTGIVLARRALCSGCRACESACPVQVIRFDREGKIVKCDGCLTRLKAGREPACVRACPTGAVTVEEERESDERETDG</sequence>
<reference evidence="9" key="1">
    <citation type="submission" date="2009-02" db="EMBL/GenBank/DDBJ databases">
        <authorList>
            <person name="Fulton L."/>
            <person name="Clifton S."/>
            <person name="Fulton B."/>
            <person name="Xu J."/>
            <person name="Minx P."/>
            <person name="Pepin K.H."/>
            <person name="Johnson M."/>
            <person name="Bhonagiri V."/>
            <person name="Nash W.E."/>
            <person name="Mardis E.R."/>
            <person name="Wilson R.K."/>
        </authorList>
    </citation>
    <scope>NUCLEOTIDE SEQUENCE [LARGE SCALE GENOMIC DNA]</scope>
    <source>
        <strain evidence="9">DSM 15053</strain>
    </source>
</reference>
<evidence type="ECO:0000256" key="1">
    <source>
        <dbReference type="ARBA" id="ARBA00022448"/>
    </source>
</evidence>
<evidence type="ECO:0000259" key="8">
    <source>
        <dbReference type="PROSITE" id="PS51379"/>
    </source>
</evidence>
<dbReference type="STRING" id="553973.CLOHYLEM_07716"/>
<evidence type="ECO:0000256" key="7">
    <source>
        <dbReference type="ARBA" id="ARBA00023014"/>
    </source>
</evidence>
<evidence type="ECO:0000256" key="2">
    <source>
        <dbReference type="ARBA" id="ARBA00022485"/>
    </source>
</evidence>
<dbReference type="OrthoDB" id="9810688at2"/>
<keyword evidence="4" id="KW-0677">Repeat</keyword>
<keyword evidence="5" id="KW-0249">Electron transport</keyword>
<dbReference type="GO" id="GO:0051539">
    <property type="term" value="F:4 iron, 4 sulfur cluster binding"/>
    <property type="evidence" value="ECO:0007669"/>
    <property type="project" value="UniProtKB-KW"/>
</dbReference>
<feature type="domain" description="4Fe-4S ferredoxin-type" evidence="8">
    <location>
        <begin position="79"/>
        <end position="108"/>
    </location>
</feature>
<dbReference type="Proteomes" id="UP000004893">
    <property type="component" value="Unassembled WGS sequence"/>
</dbReference>
<keyword evidence="3" id="KW-0479">Metal-binding</keyword>
<dbReference type="Gene3D" id="3.30.70.20">
    <property type="match status" value="3"/>
</dbReference>
<dbReference type="InterPro" id="IPR050954">
    <property type="entry name" value="ET_IronSulfur_Cluster-Binding"/>
</dbReference>
<dbReference type="PROSITE" id="PS51379">
    <property type="entry name" value="4FE4S_FER_2"/>
    <property type="match status" value="3"/>
</dbReference>
<dbReference type="InterPro" id="IPR017896">
    <property type="entry name" value="4Fe4S_Fe-S-bd"/>
</dbReference>
<gene>
    <name evidence="9" type="ORF">CLOHYLEM_07716</name>
</gene>
<comment type="caution">
    <text evidence="9">The sequence shown here is derived from an EMBL/GenBank/DDBJ whole genome shotgun (WGS) entry which is preliminary data.</text>
</comment>
<dbReference type="eggNOG" id="COG0437">
    <property type="taxonomic scope" value="Bacteria"/>
</dbReference>
<feature type="domain" description="4Fe-4S ferredoxin-type" evidence="8">
    <location>
        <begin position="47"/>
        <end position="77"/>
    </location>
</feature>
<reference evidence="9" key="2">
    <citation type="submission" date="2013-06" db="EMBL/GenBank/DDBJ databases">
        <title>Draft genome sequence of Clostridium hylemonae (DSM 15053).</title>
        <authorList>
            <person name="Sudarsanam P."/>
            <person name="Ley R."/>
            <person name="Guruge J."/>
            <person name="Turnbaugh P.J."/>
            <person name="Mahowald M."/>
            <person name="Liep D."/>
            <person name="Gordon J."/>
        </authorList>
    </citation>
    <scope>NUCLEOTIDE SEQUENCE</scope>
    <source>
        <strain evidence="9">DSM 15053</strain>
    </source>
</reference>
<feature type="domain" description="4Fe-4S ferredoxin-type" evidence="8">
    <location>
        <begin position="3"/>
        <end position="32"/>
    </location>
</feature>
<evidence type="ECO:0000313" key="10">
    <source>
        <dbReference type="Proteomes" id="UP000004893"/>
    </source>
</evidence>
<evidence type="ECO:0000256" key="4">
    <source>
        <dbReference type="ARBA" id="ARBA00022737"/>
    </source>
</evidence>
<dbReference type="EMBL" id="ABYI02000042">
    <property type="protein sequence ID" value="EEG72314.1"/>
    <property type="molecule type" value="Genomic_DNA"/>
</dbReference>
<dbReference type="GO" id="GO:0046872">
    <property type="term" value="F:metal ion binding"/>
    <property type="evidence" value="ECO:0007669"/>
    <property type="project" value="UniProtKB-KW"/>
</dbReference>
<dbReference type="HOGENOM" id="CLU_043374_3_1_9"/>
<proteinExistence type="predicted"/>
<dbReference type="PANTHER" id="PTHR43177">
    <property type="entry name" value="PROTEIN NRFC"/>
    <property type="match status" value="1"/>
</dbReference>
<dbReference type="PROSITE" id="PS00198">
    <property type="entry name" value="4FE4S_FER_1"/>
    <property type="match status" value="1"/>
</dbReference>
<keyword evidence="1" id="KW-0813">Transport</keyword>
<keyword evidence="6" id="KW-0408">Iron</keyword>
<evidence type="ECO:0000313" key="9">
    <source>
        <dbReference type="EMBL" id="EEG72314.1"/>
    </source>
</evidence>
<organism evidence="9 10">
    <name type="scientific">[Clostridium] hylemonae DSM 15053</name>
    <dbReference type="NCBI Taxonomy" id="553973"/>
    <lineage>
        <taxon>Bacteria</taxon>
        <taxon>Bacillati</taxon>
        <taxon>Bacillota</taxon>
        <taxon>Clostridia</taxon>
        <taxon>Lachnospirales</taxon>
        <taxon>Lachnospiraceae</taxon>
    </lineage>
</organism>
<evidence type="ECO:0000256" key="3">
    <source>
        <dbReference type="ARBA" id="ARBA00022723"/>
    </source>
</evidence>
<dbReference type="SUPFAM" id="SSF54862">
    <property type="entry name" value="4Fe-4S ferredoxins"/>
    <property type="match status" value="1"/>
</dbReference>
<protein>
    <submittedName>
        <fullName evidence="9">4Fe-4S binding domain protein</fullName>
    </submittedName>
</protein>
<dbReference type="InterPro" id="IPR017900">
    <property type="entry name" value="4Fe4S_Fe_S_CS"/>
</dbReference>
<name>C0C6H9_9FIRM</name>
<dbReference type="PANTHER" id="PTHR43177:SF5">
    <property type="entry name" value="ANAEROBIC DIMETHYL SULFOXIDE REDUCTASE CHAIN B-RELATED"/>
    <property type="match status" value="1"/>
</dbReference>
<evidence type="ECO:0000256" key="6">
    <source>
        <dbReference type="ARBA" id="ARBA00023004"/>
    </source>
</evidence>